<keyword evidence="1" id="KW-0346">Stress response</keyword>
<evidence type="ECO:0000313" key="7">
    <source>
        <dbReference type="Proteomes" id="UP000253551"/>
    </source>
</evidence>
<comment type="similarity">
    <text evidence="2 3">Belongs to the small heat shock protein (HSP20) family.</text>
</comment>
<comment type="caution">
    <text evidence="6">The sequence shown here is derived from an EMBL/GenBank/DDBJ whole genome shotgun (WGS) entry which is preliminary data.</text>
</comment>
<gene>
    <name evidence="6" type="ORF">CU098_009630</name>
</gene>
<protein>
    <recommendedName>
        <fullName evidence="5">SHSP domain-containing protein</fullName>
    </recommendedName>
</protein>
<dbReference type="InterPro" id="IPR031107">
    <property type="entry name" value="Small_HSP"/>
</dbReference>
<dbReference type="EMBL" id="PJQM01003840">
    <property type="protein sequence ID" value="RCH86887.1"/>
    <property type="molecule type" value="Genomic_DNA"/>
</dbReference>
<sequence>MALSHRLFHDTLRDLQRAMDAFSVSFNTGGDNVFGASNFPTHSTLGSRYPVTDIVEEKDHYEVNAEVPGSDKNNIKIEVPDTNTLVLSGTKKHERHEELKQEVNKQKEKADIEGQALQKKEEGHVTEYAAPNWWVNERVVGSFYRTYTFPNPIDPDSIKAHFENGILKIMIPKVSKPQSKLINIE</sequence>
<organism evidence="6 7">
    <name type="scientific">Rhizopus stolonifer</name>
    <name type="common">Rhizopus nigricans</name>
    <dbReference type="NCBI Taxonomy" id="4846"/>
    <lineage>
        <taxon>Eukaryota</taxon>
        <taxon>Fungi</taxon>
        <taxon>Fungi incertae sedis</taxon>
        <taxon>Mucoromycota</taxon>
        <taxon>Mucoromycotina</taxon>
        <taxon>Mucoromycetes</taxon>
        <taxon>Mucorales</taxon>
        <taxon>Mucorineae</taxon>
        <taxon>Rhizopodaceae</taxon>
        <taxon>Rhizopus</taxon>
    </lineage>
</organism>
<feature type="domain" description="SHSP" evidence="5">
    <location>
        <begin position="42"/>
        <end position="185"/>
    </location>
</feature>
<evidence type="ECO:0000256" key="4">
    <source>
        <dbReference type="SAM" id="MobiDB-lite"/>
    </source>
</evidence>
<dbReference type="CDD" id="cd06464">
    <property type="entry name" value="ACD_sHsps-like"/>
    <property type="match status" value="1"/>
</dbReference>
<dbReference type="Gene3D" id="2.60.40.790">
    <property type="match status" value="1"/>
</dbReference>
<feature type="region of interest" description="Disordered" evidence="4">
    <location>
        <begin position="91"/>
        <end position="118"/>
    </location>
</feature>
<keyword evidence="7" id="KW-1185">Reference proteome</keyword>
<evidence type="ECO:0000256" key="2">
    <source>
        <dbReference type="PROSITE-ProRule" id="PRU00285"/>
    </source>
</evidence>
<dbReference type="OrthoDB" id="1431247at2759"/>
<dbReference type="SUPFAM" id="SSF49764">
    <property type="entry name" value="HSP20-like chaperones"/>
    <property type="match status" value="1"/>
</dbReference>
<dbReference type="InterPro" id="IPR002068">
    <property type="entry name" value="A-crystallin/Hsp20_dom"/>
</dbReference>
<evidence type="ECO:0000259" key="5">
    <source>
        <dbReference type="PROSITE" id="PS01031"/>
    </source>
</evidence>
<dbReference type="Pfam" id="PF00011">
    <property type="entry name" value="HSP20"/>
    <property type="match status" value="2"/>
</dbReference>
<evidence type="ECO:0000256" key="1">
    <source>
        <dbReference type="ARBA" id="ARBA00023016"/>
    </source>
</evidence>
<proteinExistence type="inferred from homology"/>
<evidence type="ECO:0000313" key="6">
    <source>
        <dbReference type="EMBL" id="RCH86887.1"/>
    </source>
</evidence>
<dbReference type="InterPro" id="IPR008978">
    <property type="entry name" value="HSP20-like_chaperone"/>
</dbReference>
<accession>A0A367JAC5</accession>
<dbReference type="AlphaFoldDB" id="A0A367JAC5"/>
<dbReference type="PROSITE" id="PS01031">
    <property type="entry name" value="SHSP"/>
    <property type="match status" value="1"/>
</dbReference>
<name>A0A367JAC5_RHIST</name>
<evidence type="ECO:0000256" key="3">
    <source>
        <dbReference type="RuleBase" id="RU003616"/>
    </source>
</evidence>
<dbReference type="PANTHER" id="PTHR11527">
    <property type="entry name" value="HEAT-SHOCK PROTEIN 20 FAMILY MEMBER"/>
    <property type="match status" value="1"/>
</dbReference>
<dbReference type="STRING" id="4846.A0A367JAC5"/>
<feature type="compositionally biased region" description="Basic and acidic residues" evidence="4">
    <location>
        <begin position="95"/>
        <end position="118"/>
    </location>
</feature>
<reference evidence="6 7" key="1">
    <citation type="journal article" date="2018" name="G3 (Bethesda)">
        <title>Phylogenetic and Phylogenomic Definition of Rhizopus Species.</title>
        <authorList>
            <person name="Gryganskyi A.P."/>
            <person name="Golan J."/>
            <person name="Dolatabadi S."/>
            <person name="Mondo S."/>
            <person name="Robb S."/>
            <person name="Idnurm A."/>
            <person name="Muszewska A."/>
            <person name="Steczkiewicz K."/>
            <person name="Masonjones S."/>
            <person name="Liao H.L."/>
            <person name="Gajdeczka M.T."/>
            <person name="Anike F."/>
            <person name="Vuek A."/>
            <person name="Anishchenko I.M."/>
            <person name="Voigt K."/>
            <person name="de Hoog G.S."/>
            <person name="Smith M.E."/>
            <person name="Heitman J."/>
            <person name="Vilgalys R."/>
            <person name="Stajich J.E."/>
        </authorList>
    </citation>
    <scope>NUCLEOTIDE SEQUENCE [LARGE SCALE GENOMIC DNA]</scope>
    <source>
        <strain evidence="6 7">LSU 92-RS-03</strain>
    </source>
</reference>
<dbReference type="Proteomes" id="UP000253551">
    <property type="component" value="Unassembled WGS sequence"/>
</dbReference>